<reference evidence="3 4" key="1">
    <citation type="submission" date="2014-04" db="EMBL/GenBank/DDBJ databases">
        <title>Evolutionary Origins and Diversification of the Mycorrhizal Mutualists.</title>
        <authorList>
            <consortium name="DOE Joint Genome Institute"/>
            <consortium name="Mycorrhizal Genomics Consortium"/>
            <person name="Kohler A."/>
            <person name="Kuo A."/>
            <person name="Nagy L.G."/>
            <person name="Floudas D."/>
            <person name="Copeland A."/>
            <person name="Barry K.W."/>
            <person name="Cichocki N."/>
            <person name="Veneault-Fourrey C."/>
            <person name="LaButti K."/>
            <person name="Lindquist E.A."/>
            <person name="Lipzen A."/>
            <person name="Lundell T."/>
            <person name="Morin E."/>
            <person name="Murat C."/>
            <person name="Riley R."/>
            <person name="Ohm R."/>
            <person name="Sun H."/>
            <person name="Tunlid A."/>
            <person name="Henrissat B."/>
            <person name="Grigoriev I.V."/>
            <person name="Hibbett D.S."/>
            <person name="Martin F."/>
        </authorList>
    </citation>
    <scope>NUCLEOTIDE SEQUENCE [LARGE SCALE GENOMIC DNA]</scope>
    <source>
        <strain evidence="3 4">FD-317 M1</strain>
    </source>
</reference>
<dbReference type="EMBL" id="KN834823">
    <property type="protein sequence ID" value="KIK53875.1"/>
    <property type="molecule type" value="Genomic_DNA"/>
</dbReference>
<dbReference type="Proteomes" id="UP000053593">
    <property type="component" value="Unassembled WGS sequence"/>
</dbReference>
<keyword evidence="2" id="KW-0812">Transmembrane</keyword>
<evidence type="ECO:0000313" key="3">
    <source>
        <dbReference type="EMBL" id="KIK53875.1"/>
    </source>
</evidence>
<feature type="region of interest" description="Disordered" evidence="1">
    <location>
        <begin position="182"/>
        <end position="266"/>
    </location>
</feature>
<evidence type="ECO:0000256" key="1">
    <source>
        <dbReference type="SAM" id="MobiDB-lite"/>
    </source>
</evidence>
<dbReference type="HOGENOM" id="CLU_744055_0_0_1"/>
<accession>A0A0D0ATQ9</accession>
<dbReference type="OrthoDB" id="3058674at2759"/>
<evidence type="ECO:0000313" key="4">
    <source>
        <dbReference type="Proteomes" id="UP000053593"/>
    </source>
</evidence>
<name>A0A0D0ATQ9_9AGAR</name>
<organism evidence="3 4">
    <name type="scientific">Collybiopsis luxurians FD-317 M1</name>
    <dbReference type="NCBI Taxonomy" id="944289"/>
    <lineage>
        <taxon>Eukaryota</taxon>
        <taxon>Fungi</taxon>
        <taxon>Dikarya</taxon>
        <taxon>Basidiomycota</taxon>
        <taxon>Agaricomycotina</taxon>
        <taxon>Agaricomycetes</taxon>
        <taxon>Agaricomycetidae</taxon>
        <taxon>Agaricales</taxon>
        <taxon>Marasmiineae</taxon>
        <taxon>Omphalotaceae</taxon>
        <taxon>Collybiopsis</taxon>
        <taxon>Collybiopsis luxurians</taxon>
    </lineage>
</organism>
<keyword evidence="4" id="KW-1185">Reference proteome</keyword>
<protein>
    <submittedName>
        <fullName evidence="3">Uncharacterized protein</fullName>
    </submittedName>
</protein>
<feature type="compositionally biased region" description="Low complexity" evidence="1">
    <location>
        <begin position="182"/>
        <end position="259"/>
    </location>
</feature>
<keyword evidence="2" id="KW-1133">Transmembrane helix</keyword>
<sequence length="372" mass="38527">MIPFESQGRRSTHLHSFGFCFTLILTWISLLASTTNGLTVHAPISATALVPVTVTWTLSNGDPTLFGLVEKDIDNSATVSIVPVDAGGESSGLATLTFPTAGEYVIQPIQQQSLEPGETASSIGGAPQIEIVKQSDPNGVGQPSIPFISITISPTSTSTSTQSSSITPSSITLPAQISTVSTTSQTLPSSSPSSSLSSKGSTLTGPDTATSTTPTLSTTSSSNQNIPAPLPTTTTNPLITLPSSTATAVPSSSAGSPGRSSHKGGLSHTAKKAIILAVTGTAVVGGTALVMCLRRKRFFKQRKQLEAFRQRLARIPGLQALGGRPDSLGSERSESYRSIESGRITSTTMSETTRAYPFAGSRSSVRSGRVLF</sequence>
<evidence type="ECO:0000256" key="2">
    <source>
        <dbReference type="SAM" id="Phobius"/>
    </source>
</evidence>
<gene>
    <name evidence="3" type="ORF">GYMLUDRAFT_264935</name>
</gene>
<feature type="transmembrane region" description="Helical" evidence="2">
    <location>
        <begin position="273"/>
        <end position="293"/>
    </location>
</feature>
<dbReference type="AlphaFoldDB" id="A0A0D0ATQ9"/>
<feature type="transmembrane region" description="Helical" evidence="2">
    <location>
        <begin position="12"/>
        <end position="32"/>
    </location>
</feature>
<proteinExistence type="predicted"/>
<keyword evidence="2" id="KW-0472">Membrane</keyword>